<keyword evidence="6" id="KW-0769">Symport</keyword>
<dbReference type="Gene3D" id="1.20.1730.10">
    <property type="entry name" value="Sodium/glucose cotransporter"/>
    <property type="match status" value="1"/>
</dbReference>
<evidence type="ECO:0000256" key="14">
    <source>
        <dbReference type="SAM" id="Phobius"/>
    </source>
</evidence>
<evidence type="ECO:0000256" key="10">
    <source>
        <dbReference type="ARBA" id="ARBA00023136"/>
    </source>
</evidence>
<dbReference type="InterPro" id="IPR050277">
    <property type="entry name" value="Sodium:Solute_Symporter"/>
</dbReference>
<evidence type="ECO:0000256" key="6">
    <source>
        <dbReference type="ARBA" id="ARBA00022847"/>
    </source>
</evidence>
<dbReference type="PROSITE" id="PS00457">
    <property type="entry name" value="NA_SOLUT_SYMP_2"/>
    <property type="match status" value="1"/>
</dbReference>
<feature type="transmembrane region" description="Helical" evidence="14">
    <location>
        <begin position="12"/>
        <end position="31"/>
    </location>
</feature>
<dbReference type="PANTHER" id="PTHR48086">
    <property type="entry name" value="SODIUM/PROLINE SYMPORTER-RELATED"/>
    <property type="match status" value="1"/>
</dbReference>
<evidence type="ECO:0000313" key="15">
    <source>
        <dbReference type="EMBL" id="GHD06569.1"/>
    </source>
</evidence>
<dbReference type="InterPro" id="IPR038377">
    <property type="entry name" value="Na/Glc_symporter_sf"/>
</dbReference>
<keyword evidence="11" id="KW-0739">Sodium transport</keyword>
<accession>A0ABQ3GJE1</accession>
<feature type="transmembrane region" description="Helical" evidence="14">
    <location>
        <begin position="69"/>
        <end position="89"/>
    </location>
</feature>
<evidence type="ECO:0000256" key="8">
    <source>
        <dbReference type="ARBA" id="ARBA00023053"/>
    </source>
</evidence>
<comment type="catalytic activity">
    <reaction evidence="12">
        <text>L-proline(in) + Na(+)(in) = L-proline(out) + Na(+)(out)</text>
        <dbReference type="Rhea" id="RHEA:28967"/>
        <dbReference type="ChEBI" id="CHEBI:29101"/>
        <dbReference type="ChEBI" id="CHEBI:60039"/>
    </reaction>
</comment>
<dbReference type="PANTHER" id="PTHR48086:SF3">
    <property type="entry name" value="SODIUM_PROLINE SYMPORTER"/>
    <property type="match status" value="1"/>
</dbReference>
<keyword evidence="4" id="KW-1003">Cell membrane</keyword>
<comment type="caution">
    <text evidence="15">The sequence shown here is derived from an EMBL/GenBank/DDBJ whole genome shotgun (WGS) entry which is preliminary data.</text>
</comment>
<gene>
    <name evidence="15" type="ORF">GCM10008096_16700</name>
</gene>
<comment type="subcellular location">
    <subcellularLocation>
        <location evidence="1">Cell membrane</location>
        <topology evidence="1">Multi-pass membrane protein</topology>
    </subcellularLocation>
</comment>
<name>A0ABQ3GJE1_9MICC</name>
<feature type="transmembrane region" description="Helical" evidence="14">
    <location>
        <begin position="95"/>
        <end position="112"/>
    </location>
</feature>
<dbReference type="Proteomes" id="UP000642819">
    <property type="component" value="Unassembled WGS sequence"/>
</dbReference>
<keyword evidence="7 14" id="KW-1133">Transmembrane helix</keyword>
<evidence type="ECO:0000256" key="4">
    <source>
        <dbReference type="ARBA" id="ARBA00022475"/>
    </source>
</evidence>
<evidence type="ECO:0000256" key="9">
    <source>
        <dbReference type="ARBA" id="ARBA00023065"/>
    </source>
</evidence>
<reference evidence="16" key="1">
    <citation type="journal article" date="2019" name="Int. J. Syst. Evol. Microbiol.">
        <title>The Global Catalogue of Microorganisms (GCM) 10K type strain sequencing project: providing services to taxonomists for standard genome sequencing and annotation.</title>
        <authorList>
            <consortium name="The Broad Institute Genomics Platform"/>
            <consortium name="The Broad Institute Genome Sequencing Center for Infectious Disease"/>
            <person name="Wu L."/>
            <person name="Ma J."/>
        </authorList>
    </citation>
    <scope>NUCLEOTIDE SEQUENCE [LARGE SCALE GENOMIC DNA]</scope>
    <source>
        <strain evidence="16">KCTC 19466</strain>
    </source>
</reference>
<proteinExistence type="inferred from homology"/>
<keyword evidence="9" id="KW-0406">Ion transport</keyword>
<keyword evidence="10 14" id="KW-0472">Membrane</keyword>
<evidence type="ECO:0000256" key="11">
    <source>
        <dbReference type="ARBA" id="ARBA00023201"/>
    </source>
</evidence>
<dbReference type="EMBL" id="BMXK01000006">
    <property type="protein sequence ID" value="GHD06569.1"/>
    <property type="molecule type" value="Genomic_DNA"/>
</dbReference>
<keyword evidence="5 14" id="KW-0812">Transmembrane</keyword>
<evidence type="ECO:0000256" key="3">
    <source>
        <dbReference type="ARBA" id="ARBA00022448"/>
    </source>
</evidence>
<keyword evidence="3" id="KW-0813">Transport</keyword>
<protein>
    <recommendedName>
        <fullName evidence="17">Sodium/proline symporter</fullName>
    </recommendedName>
</protein>
<evidence type="ECO:0000256" key="7">
    <source>
        <dbReference type="ARBA" id="ARBA00022989"/>
    </source>
</evidence>
<feature type="transmembrane region" description="Helical" evidence="14">
    <location>
        <begin position="43"/>
        <end position="62"/>
    </location>
</feature>
<evidence type="ECO:0000256" key="2">
    <source>
        <dbReference type="ARBA" id="ARBA00006434"/>
    </source>
</evidence>
<keyword evidence="16" id="KW-1185">Reference proteome</keyword>
<evidence type="ECO:0000256" key="1">
    <source>
        <dbReference type="ARBA" id="ARBA00004651"/>
    </source>
</evidence>
<evidence type="ECO:0000256" key="5">
    <source>
        <dbReference type="ARBA" id="ARBA00022692"/>
    </source>
</evidence>
<keyword evidence="8" id="KW-0915">Sodium</keyword>
<dbReference type="Pfam" id="PF00474">
    <property type="entry name" value="SSF"/>
    <property type="match status" value="1"/>
</dbReference>
<evidence type="ECO:0000313" key="16">
    <source>
        <dbReference type="Proteomes" id="UP000642819"/>
    </source>
</evidence>
<sequence>MTGKELTPKQQVVYGRLGVLIVAVVAGLLALDTDNSILDLVGFAWAGFGSAFGPIILLALFWNKLTSAGALSGMITGAVVSFTWGQFGWLGLYEIVPGFILAGLVAIVVSSISPQKDQGIFQEFETMTNEMEQIKN</sequence>
<evidence type="ECO:0008006" key="17">
    <source>
        <dbReference type="Google" id="ProtNLM"/>
    </source>
</evidence>
<dbReference type="PROSITE" id="PS50283">
    <property type="entry name" value="NA_SOLUT_SYMP_3"/>
    <property type="match status" value="1"/>
</dbReference>
<evidence type="ECO:0000256" key="12">
    <source>
        <dbReference type="ARBA" id="ARBA00033708"/>
    </source>
</evidence>
<organism evidence="15 16">
    <name type="scientific">Zhihengliuella salsuginis</name>
    <dbReference type="NCBI Taxonomy" id="578222"/>
    <lineage>
        <taxon>Bacteria</taxon>
        <taxon>Bacillati</taxon>
        <taxon>Actinomycetota</taxon>
        <taxon>Actinomycetes</taxon>
        <taxon>Micrococcales</taxon>
        <taxon>Micrococcaceae</taxon>
        <taxon>Zhihengliuella</taxon>
    </lineage>
</organism>
<dbReference type="InterPro" id="IPR001734">
    <property type="entry name" value="Na/solute_symporter"/>
</dbReference>
<dbReference type="InterPro" id="IPR018212">
    <property type="entry name" value="Na/solute_symporter_CS"/>
</dbReference>
<comment type="similarity">
    <text evidence="2 13">Belongs to the sodium:solute symporter (SSF) (TC 2.A.21) family.</text>
</comment>
<evidence type="ECO:0000256" key="13">
    <source>
        <dbReference type="RuleBase" id="RU362091"/>
    </source>
</evidence>